<feature type="region of interest" description="Disordered" evidence="1">
    <location>
        <begin position="1"/>
        <end position="23"/>
    </location>
</feature>
<feature type="compositionally biased region" description="Basic residues" evidence="1">
    <location>
        <begin position="9"/>
        <end position="23"/>
    </location>
</feature>
<feature type="compositionally biased region" description="Basic and acidic residues" evidence="1">
    <location>
        <begin position="112"/>
        <end position="123"/>
    </location>
</feature>
<evidence type="ECO:0000313" key="3">
    <source>
        <dbReference type="Proteomes" id="UP000266340"/>
    </source>
</evidence>
<dbReference type="RefSeq" id="WP_119152547.1">
    <property type="nucleotide sequence ID" value="NZ_JBHSOV010000044.1"/>
</dbReference>
<dbReference type="InterPro" id="IPR036388">
    <property type="entry name" value="WH-like_DNA-bd_sf"/>
</dbReference>
<sequence length="123" mass="13570">MNAQSLRPMKQHPRQRAARRKPPAARIKYAMLEALSELGDAEPAVLAESLNVPVQSVRKVSQRLIVSGLVRLSGDAVDDRLVITPNGKLVAESARKERRKRLERNSGATAAMDKEPSRRNPAP</sequence>
<accession>A0A398CHS3</accession>
<organism evidence="2 3">
    <name type="scientific">Cohnella faecalis</name>
    <dbReference type="NCBI Taxonomy" id="2315694"/>
    <lineage>
        <taxon>Bacteria</taxon>
        <taxon>Bacillati</taxon>
        <taxon>Bacillota</taxon>
        <taxon>Bacilli</taxon>
        <taxon>Bacillales</taxon>
        <taxon>Paenibacillaceae</taxon>
        <taxon>Cohnella</taxon>
    </lineage>
</organism>
<keyword evidence="3" id="KW-1185">Reference proteome</keyword>
<dbReference type="Gene3D" id="1.10.10.10">
    <property type="entry name" value="Winged helix-like DNA-binding domain superfamily/Winged helix DNA-binding domain"/>
    <property type="match status" value="1"/>
</dbReference>
<dbReference type="AlphaFoldDB" id="A0A398CHS3"/>
<name>A0A398CHS3_9BACL</name>
<gene>
    <name evidence="2" type="ORF">D3H35_28890</name>
</gene>
<evidence type="ECO:0000313" key="2">
    <source>
        <dbReference type="EMBL" id="RIE00428.1"/>
    </source>
</evidence>
<comment type="caution">
    <text evidence="2">The sequence shown here is derived from an EMBL/GenBank/DDBJ whole genome shotgun (WGS) entry which is preliminary data.</text>
</comment>
<dbReference type="SUPFAM" id="SSF46785">
    <property type="entry name" value="Winged helix' DNA-binding domain"/>
    <property type="match status" value="1"/>
</dbReference>
<dbReference type="Proteomes" id="UP000266340">
    <property type="component" value="Unassembled WGS sequence"/>
</dbReference>
<feature type="region of interest" description="Disordered" evidence="1">
    <location>
        <begin position="93"/>
        <end position="123"/>
    </location>
</feature>
<evidence type="ECO:0000256" key="1">
    <source>
        <dbReference type="SAM" id="MobiDB-lite"/>
    </source>
</evidence>
<dbReference type="InterPro" id="IPR036390">
    <property type="entry name" value="WH_DNA-bd_sf"/>
</dbReference>
<reference evidence="2 3" key="1">
    <citation type="submission" date="2018-09" db="EMBL/GenBank/DDBJ databases">
        <title>Cohnella cavernae sp. nov., isolated from a karst cave.</title>
        <authorList>
            <person name="Zhu H."/>
        </authorList>
    </citation>
    <scope>NUCLEOTIDE SEQUENCE [LARGE SCALE GENOMIC DNA]</scope>
    <source>
        <strain evidence="2 3">K2E09-144</strain>
    </source>
</reference>
<proteinExistence type="predicted"/>
<evidence type="ECO:0008006" key="4">
    <source>
        <dbReference type="Google" id="ProtNLM"/>
    </source>
</evidence>
<protein>
    <recommendedName>
        <fullName evidence="4">MarR family transcriptional regulator</fullName>
    </recommendedName>
</protein>
<dbReference type="EMBL" id="QXJM01000056">
    <property type="protein sequence ID" value="RIE00428.1"/>
    <property type="molecule type" value="Genomic_DNA"/>
</dbReference>